<dbReference type="PANTHER" id="PTHR31757:SF0">
    <property type="entry name" value="SLL0781 PROTEIN"/>
    <property type="match status" value="1"/>
</dbReference>
<reference evidence="1" key="2">
    <citation type="submission" date="2022-01" db="EMBL/GenBank/DDBJ databases">
        <authorList>
            <person name="Hirooka S."/>
            <person name="Miyagishima S.Y."/>
        </authorList>
    </citation>
    <scope>NUCLEOTIDE SEQUENCE</scope>
    <source>
        <strain evidence="1">NBRC 102759</strain>
    </source>
</reference>
<accession>A0A9C7Q287</accession>
<dbReference type="AlphaFoldDB" id="A0A9C7Q287"/>
<dbReference type="InterPro" id="IPR009783">
    <property type="entry name" value="DUF1348"/>
</dbReference>
<dbReference type="OrthoDB" id="14527at2759"/>
<protein>
    <submittedName>
        <fullName evidence="1">Uncharacterized protein</fullName>
    </submittedName>
</protein>
<keyword evidence="2" id="KW-1185">Reference proteome</keyword>
<comment type="caution">
    <text evidence="1">The sequence shown here is derived from an EMBL/GenBank/DDBJ whole genome shotgun (WGS) entry which is preliminary data.</text>
</comment>
<evidence type="ECO:0000313" key="1">
    <source>
        <dbReference type="EMBL" id="GJQ14479.1"/>
    </source>
</evidence>
<dbReference type="Pfam" id="PF07080">
    <property type="entry name" value="DUF1348"/>
    <property type="match status" value="1"/>
</dbReference>
<sequence>MAPFFFMSRVISSLWTKSYPSIPYRAPIGKGLTTKPTNSSEEEPIRYPIPPFTLETAKRKVQIAEDAWNTKDPEIVAKAYTADSQWRNRTEFFTGRQAIREFLRRKWAHELDYRLMKELWCFTDNRISVRFEYEWHDQQGQWYRTHGNEHWEFDQRGYMKRRDMSANDIPIQESQRKYV</sequence>
<reference evidence="1" key="1">
    <citation type="journal article" date="2022" name="Proc. Natl. Acad. Sci. U.S.A.">
        <title>Life cycle and functional genomics of the unicellular red alga Galdieria for elucidating algal and plant evolution and industrial use.</title>
        <authorList>
            <person name="Hirooka S."/>
            <person name="Itabashi T."/>
            <person name="Ichinose T.M."/>
            <person name="Onuma R."/>
            <person name="Fujiwara T."/>
            <person name="Yamashita S."/>
            <person name="Jong L.W."/>
            <person name="Tomita R."/>
            <person name="Iwane A.H."/>
            <person name="Miyagishima S.Y."/>
        </authorList>
    </citation>
    <scope>NUCLEOTIDE SEQUENCE</scope>
    <source>
        <strain evidence="1">NBRC 102759</strain>
    </source>
</reference>
<organism evidence="1 2">
    <name type="scientific">Galdieria partita</name>
    <dbReference type="NCBI Taxonomy" id="83374"/>
    <lineage>
        <taxon>Eukaryota</taxon>
        <taxon>Rhodophyta</taxon>
        <taxon>Bangiophyceae</taxon>
        <taxon>Galdieriales</taxon>
        <taxon>Galdieriaceae</taxon>
        <taxon>Galdieria</taxon>
    </lineage>
</organism>
<dbReference type="EMBL" id="BQMJ01000055">
    <property type="protein sequence ID" value="GJQ14479.1"/>
    <property type="molecule type" value="Genomic_DNA"/>
</dbReference>
<evidence type="ECO:0000313" key="2">
    <source>
        <dbReference type="Proteomes" id="UP001061958"/>
    </source>
</evidence>
<dbReference type="InterPro" id="IPR032710">
    <property type="entry name" value="NTF2-like_dom_sf"/>
</dbReference>
<gene>
    <name evidence="1" type="ORF">GpartN1_g6270.t1</name>
</gene>
<proteinExistence type="predicted"/>
<name>A0A9C7Q287_9RHOD</name>
<dbReference type="Gene3D" id="3.10.450.50">
    <property type="match status" value="1"/>
</dbReference>
<dbReference type="Proteomes" id="UP001061958">
    <property type="component" value="Unassembled WGS sequence"/>
</dbReference>
<dbReference type="PANTHER" id="PTHR31757">
    <property type="entry name" value="SLL0781 PROTEIN"/>
    <property type="match status" value="1"/>
</dbReference>
<dbReference type="SUPFAM" id="SSF54427">
    <property type="entry name" value="NTF2-like"/>
    <property type="match status" value="1"/>
</dbReference>